<sequence>MSAEEKTALKQRAAEAGVSVPRLMVESALSASSPETGRAHAALQLMELEHQLRRVGNNLNQLVRHAHQNSEIAEGTDMALRSVVRACLSIDETARWVMGKAPAMSEISVTPEVDLAVDEAWAAAVDGEG</sequence>
<proteinExistence type="predicted"/>
<name>A0ABV2X0W7_9NOCA</name>
<dbReference type="Proteomes" id="UP001550628">
    <property type="component" value="Unassembled WGS sequence"/>
</dbReference>
<evidence type="ECO:0000313" key="1">
    <source>
        <dbReference type="EMBL" id="MEU1956802.1"/>
    </source>
</evidence>
<gene>
    <name evidence="1" type="primary">mobC</name>
    <name evidence="1" type="ORF">ABZ510_33745</name>
</gene>
<organism evidence="1 2">
    <name type="scientific">Nocardia rhamnosiphila</name>
    <dbReference type="NCBI Taxonomy" id="426716"/>
    <lineage>
        <taxon>Bacteria</taxon>
        <taxon>Bacillati</taxon>
        <taxon>Actinomycetota</taxon>
        <taxon>Actinomycetes</taxon>
        <taxon>Mycobacteriales</taxon>
        <taxon>Nocardiaceae</taxon>
        <taxon>Nocardia</taxon>
    </lineage>
</organism>
<keyword evidence="2" id="KW-1185">Reference proteome</keyword>
<protein>
    <submittedName>
        <fullName evidence="1">Plasmid mobilization relaxosome protein MobC</fullName>
    </submittedName>
</protein>
<evidence type="ECO:0000313" key="2">
    <source>
        <dbReference type="Proteomes" id="UP001550628"/>
    </source>
</evidence>
<dbReference type="RefSeq" id="WP_356959882.1">
    <property type="nucleotide sequence ID" value="NZ_JBEYBD010000037.1"/>
</dbReference>
<comment type="caution">
    <text evidence="1">The sequence shown here is derived from an EMBL/GenBank/DDBJ whole genome shotgun (WGS) entry which is preliminary data.</text>
</comment>
<accession>A0ABV2X0W7</accession>
<dbReference type="InterPro" id="IPR053842">
    <property type="entry name" value="NikA-like"/>
</dbReference>
<dbReference type="Pfam" id="PF21983">
    <property type="entry name" value="NikA-like"/>
    <property type="match status" value="1"/>
</dbReference>
<reference evidence="1 2" key="1">
    <citation type="submission" date="2024-06" db="EMBL/GenBank/DDBJ databases">
        <title>The Natural Products Discovery Center: Release of the First 8490 Sequenced Strains for Exploring Actinobacteria Biosynthetic Diversity.</title>
        <authorList>
            <person name="Kalkreuter E."/>
            <person name="Kautsar S.A."/>
            <person name="Yang D."/>
            <person name="Bader C.D."/>
            <person name="Teijaro C.N."/>
            <person name="Fluegel L."/>
            <person name="Davis C.M."/>
            <person name="Simpson J.R."/>
            <person name="Lauterbach L."/>
            <person name="Steele A.D."/>
            <person name="Gui C."/>
            <person name="Meng S."/>
            <person name="Li G."/>
            <person name="Viehrig K."/>
            <person name="Ye F."/>
            <person name="Su P."/>
            <person name="Kiefer A.F."/>
            <person name="Nichols A."/>
            <person name="Cepeda A.J."/>
            <person name="Yan W."/>
            <person name="Fan B."/>
            <person name="Jiang Y."/>
            <person name="Adhikari A."/>
            <person name="Zheng C.-J."/>
            <person name="Schuster L."/>
            <person name="Cowan T.M."/>
            <person name="Smanski M.J."/>
            <person name="Chevrette M.G."/>
            <person name="De Carvalho L.P.S."/>
            <person name="Shen B."/>
        </authorList>
    </citation>
    <scope>NUCLEOTIDE SEQUENCE [LARGE SCALE GENOMIC DNA]</scope>
    <source>
        <strain evidence="1 2">NPDC019708</strain>
    </source>
</reference>
<dbReference type="EMBL" id="JBEYBF010000045">
    <property type="protein sequence ID" value="MEU1956802.1"/>
    <property type="molecule type" value="Genomic_DNA"/>
</dbReference>